<keyword evidence="2" id="KW-0472">Membrane</keyword>
<keyword evidence="1" id="KW-0962">Peroxisome biogenesis</keyword>
<dbReference type="InterPro" id="IPR008733">
    <property type="entry name" value="PEX11"/>
</dbReference>
<evidence type="ECO:0000256" key="2">
    <source>
        <dbReference type="ARBA" id="ARBA00023136"/>
    </source>
</evidence>
<name>A0A8H4ABZ0_GIGMA</name>
<proteinExistence type="predicted"/>
<comment type="caution">
    <text evidence="5">The sequence shown here is derived from an EMBL/GenBank/DDBJ whole genome shotgun (WGS) entry which is preliminary data.</text>
</comment>
<protein>
    <submittedName>
        <fullName evidence="5">Peroxisomal biogenesis factor 11</fullName>
    </submittedName>
</protein>
<organism evidence="5 6">
    <name type="scientific">Gigaspora margarita</name>
    <dbReference type="NCBI Taxonomy" id="4874"/>
    <lineage>
        <taxon>Eukaryota</taxon>
        <taxon>Fungi</taxon>
        <taxon>Fungi incertae sedis</taxon>
        <taxon>Mucoromycota</taxon>
        <taxon>Glomeromycotina</taxon>
        <taxon>Glomeromycetes</taxon>
        <taxon>Diversisporales</taxon>
        <taxon>Gigasporaceae</taxon>
        <taxon>Gigaspora</taxon>
    </lineage>
</organism>
<dbReference type="PANTHER" id="PTHR12652:SF25">
    <property type="entry name" value="MICROBODY (PEROXISOME) PROLIFERATION PROTEIN PEROXIN 11C (EUROFUNG)"/>
    <property type="match status" value="1"/>
</dbReference>
<sequence length="249" mass="29212">MGALSRPLALAGHFQPSPTLDRLVKFFNSVPSLDKLLALVQYFSKVLIWFLLRAGRTSLAERLNNLGVPVADLRILLRFYGLFPLIQWMIRIEHDKSASGAPFLLNIKRLQNLALVFYYPLEHAWWLAYHKIIFMSDERMTRCSIWSCRWWALYVALQFWHLASEWSILKRRRRELRVDGEDVETVQKQKRELKAEGDRIFRETLINVGYFPLTLHWSIENSRFPDVGVGVFGTLAAFYELSHAWRATE</sequence>
<evidence type="ECO:0000313" key="6">
    <source>
        <dbReference type="Proteomes" id="UP000439903"/>
    </source>
</evidence>
<reference evidence="5 6" key="1">
    <citation type="journal article" date="2019" name="Environ. Microbiol.">
        <title>At the nexus of three kingdoms: the genome of the mycorrhizal fungus Gigaspora margarita provides insights into plant, endobacterial and fungal interactions.</title>
        <authorList>
            <person name="Venice F."/>
            <person name="Ghignone S."/>
            <person name="Salvioli di Fossalunga A."/>
            <person name="Amselem J."/>
            <person name="Novero M."/>
            <person name="Xianan X."/>
            <person name="Sedzielewska Toro K."/>
            <person name="Morin E."/>
            <person name="Lipzen A."/>
            <person name="Grigoriev I.V."/>
            <person name="Henrissat B."/>
            <person name="Martin F.M."/>
            <person name="Bonfante P."/>
        </authorList>
    </citation>
    <scope>NUCLEOTIDE SEQUENCE [LARGE SCALE GENOMIC DNA]</scope>
    <source>
        <strain evidence="5 6">BEG34</strain>
    </source>
</reference>
<dbReference type="AlphaFoldDB" id="A0A8H4ABZ0"/>
<evidence type="ECO:0000313" key="5">
    <source>
        <dbReference type="EMBL" id="KAF0477186.1"/>
    </source>
</evidence>
<dbReference type="GO" id="GO:0005778">
    <property type="term" value="C:peroxisomal membrane"/>
    <property type="evidence" value="ECO:0007669"/>
    <property type="project" value="UniProtKB-SubCell"/>
</dbReference>
<evidence type="ECO:0000256" key="3">
    <source>
        <dbReference type="ARBA" id="ARBA00023140"/>
    </source>
</evidence>
<gene>
    <name evidence="5" type="ORF">F8M41_024263</name>
</gene>
<keyword evidence="6" id="KW-1185">Reference proteome</keyword>
<accession>A0A8H4ABZ0</accession>
<comment type="subcellular location">
    <subcellularLocation>
        <location evidence="4">Peroxisome membrane</location>
    </subcellularLocation>
</comment>
<dbReference type="EMBL" id="WTPW01000818">
    <property type="protein sequence ID" value="KAF0477186.1"/>
    <property type="molecule type" value="Genomic_DNA"/>
</dbReference>
<dbReference type="PANTHER" id="PTHR12652">
    <property type="entry name" value="PEROXISOMAL BIOGENESIS FACTOR 11"/>
    <property type="match status" value="1"/>
</dbReference>
<keyword evidence="3" id="KW-0576">Peroxisome</keyword>
<evidence type="ECO:0000256" key="1">
    <source>
        <dbReference type="ARBA" id="ARBA00022593"/>
    </source>
</evidence>
<dbReference type="Proteomes" id="UP000439903">
    <property type="component" value="Unassembled WGS sequence"/>
</dbReference>
<dbReference type="OrthoDB" id="10005898at2759"/>
<evidence type="ECO:0000256" key="4">
    <source>
        <dbReference type="ARBA" id="ARBA00046271"/>
    </source>
</evidence>
<dbReference type="Pfam" id="PF05648">
    <property type="entry name" value="PEX11"/>
    <property type="match status" value="1"/>
</dbReference>
<dbReference type="GO" id="GO:0016559">
    <property type="term" value="P:peroxisome fission"/>
    <property type="evidence" value="ECO:0007669"/>
    <property type="project" value="InterPro"/>
</dbReference>